<dbReference type="GO" id="GO:0016746">
    <property type="term" value="F:acyltransferase activity"/>
    <property type="evidence" value="ECO:0007669"/>
    <property type="project" value="UniProtKB-KW"/>
</dbReference>
<evidence type="ECO:0000313" key="5">
    <source>
        <dbReference type="Proteomes" id="UP000215223"/>
    </source>
</evidence>
<feature type="domain" description="Beta-ketoacyl-[acyl-carrier-protein] synthase III C-terminal" evidence="3">
    <location>
        <begin position="235"/>
        <end position="324"/>
    </location>
</feature>
<evidence type="ECO:0000256" key="1">
    <source>
        <dbReference type="ARBA" id="ARBA00022679"/>
    </source>
</evidence>
<accession>A0A229SHW2</accession>
<evidence type="ECO:0000259" key="3">
    <source>
        <dbReference type="Pfam" id="PF08541"/>
    </source>
</evidence>
<dbReference type="Pfam" id="PF08541">
    <property type="entry name" value="ACP_syn_III_C"/>
    <property type="match status" value="1"/>
</dbReference>
<keyword evidence="1" id="KW-0808">Transferase</keyword>
<dbReference type="EMBL" id="NMQT01000011">
    <property type="protein sequence ID" value="OXM58446.1"/>
    <property type="molecule type" value="Genomic_DNA"/>
</dbReference>
<dbReference type="PANTHER" id="PTHR34069:SF2">
    <property type="entry name" value="BETA-KETOACYL-[ACYL-CARRIER-PROTEIN] SYNTHASE III"/>
    <property type="match status" value="1"/>
</dbReference>
<dbReference type="PANTHER" id="PTHR34069">
    <property type="entry name" value="3-OXOACYL-[ACYL-CARRIER-PROTEIN] SYNTHASE 3"/>
    <property type="match status" value="1"/>
</dbReference>
<dbReference type="InterPro" id="IPR013747">
    <property type="entry name" value="ACP_syn_III_C"/>
</dbReference>
<dbReference type="InterPro" id="IPR016039">
    <property type="entry name" value="Thiolase-like"/>
</dbReference>
<name>A0A229SHW2_9PSEU</name>
<proteinExistence type="predicted"/>
<dbReference type="Proteomes" id="UP000215223">
    <property type="component" value="Unassembled WGS sequence"/>
</dbReference>
<dbReference type="CDD" id="cd00827">
    <property type="entry name" value="init_cond_enzymes"/>
    <property type="match status" value="1"/>
</dbReference>
<evidence type="ECO:0000256" key="2">
    <source>
        <dbReference type="ARBA" id="ARBA00023315"/>
    </source>
</evidence>
<evidence type="ECO:0000313" key="4">
    <source>
        <dbReference type="EMBL" id="OXM58446.1"/>
    </source>
</evidence>
<dbReference type="Gene3D" id="3.40.47.10">
    <property type="match status" value="2"/>
</dbReference>
<dbReference type="GO" id="GO:0044550">
    <property type="term" value="P:secondary metabolite biosynthetic process"/>
    <property type="evidence" value="ECO:0007669"/>
    <property type="project" value="TreeGrafter"/>
</dbReference>
<reference evidence="4 5" key="1">
    <citation type="submission" date="2017-07" db="EMBL/GenBank/DDBJ databases">
        <title>Amycolatopsis thailandensis Genome sequencing and assembly.</title>
        <authorList>
            <person name="Kaur N."/>
            <person name="Mayilraj S."/>
        </authorList>
    </citation>
    <scope>NUCLEOTIDE SEQUENCE [LARGE SCALE GENOMIC DNA]</scope>
    <source>
        <strain evidence="4 5">JCM 16380</strain>
    </source>
</reference>
<gene>
    <name evidence="4" type="ORF">CFP71_02565</name>
</gene>
<keyword evidence="5" id="KW-1185">Reference proteome</keyword>
<sequence length="325" mass="35052">MTAVGIDAIEVWLPADRTPIRDLAEYAGLAEPDRTLVDGFGIASVPDAGDRHGTDLAVEAVRALLARTGLRPGEVDALLLIGGRAPEYLMASESTRVQHETGLSSALSFSVSDLGCASISTALLTARSLLLSTSDWRNVVIAHGCVRPGPGRIRLPVTVNGDAGLAVLMRPLATALRVVDVAVETDGRFWDLFRVEYRGLAPEHWREVCADPARYSFELAIESRNRLDRLNRLVLDRNGLAMSDVDHVLMQNVSTGAFRFYEEAFDVEIAKVCERNLAGYGHLGPVDVMANLDAGVTSGQFEPGDLVLVMNNSPAAAWSSMLVEV</sequence>
<protein>
    <recommendedName>
        <fullName evidence="3">Beta-ketoacyl-[acyl-carrier-protein] synthase III C-terminal domain-containing protein</fullName>
    </recommendedName>
</protein>
<dbReference type="AlphaFoldDB" id="A0A229SHW2"/>
<dbReference type="RefSeq" id="WP_093932207.1">
    <property type="nucleotide sequence ID" value="NZ_JBHUSO010000133.1"/>
</dbReference>
<dbReference type="SUPFAM" id="SSF53901">
    <property type="entry name" value="Thiolase-like"/>
    <property type="match status" value="1"/>
</dbReference>
<comment type="caution">
    <text evidence="4">The sequence shown here is derived from an EMBL/GenBank/DDBJ whole genome shotgun (WGS) entry which is preliminary data.</text>
</comment>
<dbReference type="OrthoDB" id="3659750at2"/>
<organism evidence="4 5">
    <name type="scientific">Amycolatopsis thailandensis</name>
    <dbReference type="NCBI Taxonomy" id="589330"/>
    <lineage>
        <taxon>Bacteria</taxon>
        <taxon>Bacillati</taxon>
        <taxon>Actinomycetota</taxon>
        <taxon>Actinomycetes</taxon>
        <taxon>Pseudonocardiales</taxon>
        <taxon>Pseudonocardiaceae</taxon>
        <taxon>Amycolatopsis</taxon>
    </lineage>
</organism>
<keyword evidence="2" id="KW-0012">Acyltransferase</keyword>